<dbReference type="OrthoDB" id="9776369at2"/>
<name>A0A4Q1HQT6_9BURK</name>
<gene>
    <name evidence="8" type="ORF">C7R54_03310</name>
</gene>
<keyword evidence="3" id="KW-1003">Cell membrane</keyword>
<dbReference type="PROSITE" id="PS50893">
    <property type="entry name" value="ABC_TRANSPORTER_2"/>
    <property type="match status" value="1"/>
</dbReference>
<keyword evidence="4" id="KW-0547">Nucleotide-binding</keyword>
<evidence type="ECO:0000256" key="3">
    <source>
        <dbReference type="ARBA" id="ARBA00022475"/>
    </source>
</evidence>
<keyword evidence="6" id="KW-0029">Amino-acid transport</keyword>
<dbReference type="InterPro" id="IPR003593">
    <property type="entry name" value="AAA+_ATPase"/>
</dbReference>
<dbReference type="InterPro" id="IPR027417">
    <property type="entry name" value="P-loop_NTPase"/>
</dbReference>
<evidence type="ECO:0000259" key="7">
    <source>
        <dbReference type="PROSITE" id="PS50893"/>
    </source>
</evidence>
<dbReference type="GO" id="GO:0015658">
    <property type="term" value="F:branched-chain amino acid transmembrane transporter activity"/>
    <property type="evidence" value="ECO:0007669"/>
    <property type="project" value="TreeGrafter"/>
</dbReference>
<evidence type="ECO:0000256" key="4">
    <source>
        <dbReference type="ARBA" id="ARBA00022741"/>
    </source>
</evidence>
<dbReference type="GO" id="GO:0005524">
    <property type="term" value="F:ATP binding"/>
    <property type="evidence" value="ECO:0007669"/>
    <property type="project" value="UniProtKB-KW"/>
</dbReference>
<dbReference type="PROSITE" id="PS00211">
    <property type="entry name" value="ABC_TRANSPORTER_1"/>
    <property type="match status" value="1"/>
</dbReference>
<dbReference type="AlphaFoldDB" id="A0A4Q1HQT6"/>
<keyword evidence="5 8" id="KW-0067">ATP-binding</keyword>
<keyword evidence="3" id="KW-0472">Membrane</keyword>
<protein>
    <submittedName>
        <fullName evidence="8">ABC transporter ATP-binding protein</fullName>
    </submittedName>
</protein>
<dbReference type="InterPro" id="IPR052156">
    <property type="entry name" value="BCAA_Transport_ATP-bd_LivF"/>
</dbReference>
<dbReference type="Proteomes" id="UP000290849">
    <property type="component" value="Unassembled WGS sequence"/>
</dbReference>
<evidence type="ECO:0000256" key="1">
    <source>
        <dbReference type="ARBA" id="ARBA00005417"/>
    </source>
</evidence>
<comment type="similarity">
    <text evidence="1">Belongs to the ABC transporter superfamily.</text>
</comment>
<dbReference type="GO" id="GO:0016887">
    <property type="term" value="F:ATP hydrolysis activity"/>
    <property type="evidence" value="ECO:0007669"/>
    <property type="project" value="InterPro"/>
</dbReference>
<dbReference type="SMART" id="SM00382">
    <property type="entry name" value="AAA"/>
    <property type="match status" value="1"/>
</dbReference>
<dbReference type="Pfam" id="PF00005">
    <property type="entry name" value="ABC_tran"/>
    <property type="match status" value="1"/>
</dbReference>
<organism evidence="8 9">
    <name type="scientific">Achromobacter aloeverae</name>
    <dbReference type="NCBI Taxonomy" id="1750518"/>
    <lineage>
        <taxon>Bacteria</taxon>
        <taxon>Pseudomonadati</taxon>
        <taxon>Pseudomonadota</taxon>
        <taxon>Betaproteobacteria</taxon>
        <taxon>Burkholderiales</taxon>
        <taxon>Alcaligenaceae</taxon>
        <taxon>Achromobacter</taxon>
    </lineage>
</organism>
<feature type="domain" description="ABC transporter" evidence="7">
    <location>
        <begin position="2"/>
        <end position="234"/>
    </location>
</feature>
<comment type="caution">
    <text evidence="8">The sequence shown here is derived from an EMBL/GenBank/DDBJ whole genome shotgun (WGS) entry which is preliminary data.</text>
</comment>
<dbReference type="SUPFAM" id="SSF52540">
    <property type="entry name" value="P-loop containing nucleoside triphosphate hydrolases"/>
    <property type="match status" value="1"/>
</dbReference>
<dbReference type="InterPro" id="IPR003439">
    <property type="entry name" value="ABC_transporter-like_ATP-bd"/>
</dbReference>
<proteinExistence type="inferred from homology"/>
<dbReference type="Gene3D" id="3.40.50.300">
    <property type="entry name" value="P-loop containing nucleotide triphosphate hydrolases"/>
    <property type="match status" value="1"/>
</dbReference>
<evidence type="ECO:0000256" key="6">
    <source>
        <dbReference type="ARBA" id="ARBA00022970"/>
    </source>
</evidence>
<reference evidence="8 9" key="1">
    <citation type="journal article" date="2017" name="Int. J. Syst. Evol. Microbiol.">
        <title>Achromobacter aloeverae sp. nov., isolated from the root of Aloe vera (L.) Burm.f.</title>
        <authorList>
            <person name="Kuncharoen N."/>
            <person name="Muramatsu Y."/>
            <person name="Shibata C."/>
            <person name="Kamakura Y."/>
            <person name="Nakagawa Y."/>
            <person name="Tanasupawat S."/>
        </authorList>
    </citation>
    <scope>NUCLEOTIDE SEQUENCE [LARGE SCALE GENOMIC DNA]</scope>
    <source>
        <strain evidence="8 9">AVA-1</strain>
    </source>
</reference>
<dbReference type="EMBL" id="PYAL01000001">
    <property type="protein sequence ID" value="RXN93472.1"/>
    <property type="molecule type" value="Genomic_DNA"/>
</dbReference>
<evidence type="ECO:0000256" key="5">
    <source>
        <dbReference type="ARBA" id="ARBA00022840"/>
    </source>
</evidence>
<dbReference type="PANTHER" id="PTHR43820:SF4">
    <property type="entry name" value="HIGH-AFFINITY BRANCHED-CHAIN AMINO ACID TRANSPORT ATP-BINDING PROTEIN LIVF"/>
    <property type="match status" value="1"/>
</dbReference>
<evidence type="ECO:0000313" key="9">
    <source>
        <dbReference type="Proteomes" id="UP000290849"/>
    </source>
</evidence>
<dbReference type="PANTHER" id="PTHR43820">
    <property type="entry name" value="HIGH-AFFINITY BRANCHED-CHAIN AMINO ACID TRANSPORT ATP-BINDING PROTEIN LIVF"/>
    <property type="match status" value="1"/>
</dbReference>
<dbReference type="CDD" id="cd03224">
    <property type="entry name" value="ABC_TM1139_LivF_branched"/>
    <property type="match status" value="1"/>
</dbReference>
<dbReference type="InterPro" id="IPR017871">
    <property type="entry name" value="ABC_transporter-like_CS"/>
</dbReference>
<accession>A0A4Q1HQT6</accession>
<evidence type="ECO:0000256" key="2">
    <source>
        <dbReference type="ARBA" id="ARBA00022448"/>
    </source>
</evidence>
<sequence length="234" mass="25853">MLTVHNLQVAYGHIQGTRDVSLDIEAGETVALIGANGAGKSSTLKAVLGLVRWQSGDIRWQDRSLRGRAPHDILKTGIGFSPEGRRVFTQLSVQENLRVGGYTRPADQVRARMEQIYGYFPRLKERYRQDAGSLSGGEQQMLAIGRALMSYPKLFLLDEPSLGLAPIIVERIGEILQEIQRAENLAIMLAEQNATWALSIAHRGVILEMGRDVDTGSSRSLRESPKIRSAYLGL</sequence>
<dbReference type="GO" id="GO:0015807">
    <property type="term" value="P:L-amino acid transport"/>
    <property type="evidence" value="ECO:0007669"/>
    <property type="project" value="TreeGrafter"/>
</dbReference>
<keyword evidence="2" id="KW-0813">Transport</keyword>
<keyword evidence="9" id="KW-1185">Reference proteome</keyword>
<evidence type="ECO:0000313" key="8">
    <source>
        <dbReference type="EMBL" id="RXN93472.1"/>
    </source>
</evidence>